<comment type="caution">
    <text evidence="1">The sequence shown here is derived from an EMBL/GenBank/DDBJ whole genome shotgun (WGS) entry which is preliminary data.</text>
</comment>
<evidence type="ECO:0000313" key="2">
    <source>
        <dbReference type="Proteomes" id="UP000653411"/>
    </source>
</evidence>
<evidence type="ECO:0000313" key="1">
    <source>
        <dbReference type="EMBL" id="GGN31906.1"/>
    </source>
</evidence>
<gene>
    <name evidence="1" type="ORF">GCM10011578_070200</name>
</gene>
<dbReference type="Proteomes" id="UP000653411">
    <property type="component" value="Unassembled WGS sequence"/>
</dbReference>
<keyword evidence="2" id="KW-1185">Reference proteome</keyword>
<protein>
    <submittedName>
        <fullName evidence="1">Uncharacterized protein</fullName>
    </submittedName>
</protein>
<name>A0A918CV62_9ACTN</name>
<sequence length="81" mass="8841">MGPGQATATAPVTIEIRPYSRCHIQEPPKRATGLLFTLRNLLALPLGGLPKNVRLLVPRHKETARSIALAGEHPEETRLQA</sequence>
<reference evidence="1" key="2">
    <citation type="submission" date="2020-09" db="EMBL/GenBank/DDBJ databases">
        <authorList>
            <person name="Sun Q."/>
            <person name="Zhou Y."/>
        </authorList>
    </citation>
    <scope>NUCLEOTIDE SEQUENCE</scope>
    <source>
        <strain evidence="1">CGMCC 4.7110</strain>
    </source>
</reference>
<dbReference type="AlphaFoldDB" id="A0A918CV62"/>
<reference evidence="1" key="1">
    <citation type="journal article" date="2014" name="Int. J. Syst. Evol. Microbiol.">
        <title>Complete genome sequence of Corynebacterium casei LMG S-19264T (=DSM 44701T), isolated from a smear-ripened cheese.</title>
        <authorList>
            <consortium name="US DOE Joint Genome Institute (JGI-PGF)"/>
            <person name="Walter F."/>
            <person name="Albersmeier A."/>
            <person name="Kalinowski J."/>
            <person name="Ruckert C."/>
        </authorList>
    </citation>
    <scope>NUCLEOTIDE SEQUENCE</scope>
    <source>
        <strain evidence="1">CGMCC 4.7110</strain>
    </source>
</reference>
<dbReference type="EMBL" id="BMML01000020">
    <property type="protein sequence ID" value="GGN31906.1"/>
    <property type="molecule type" value="Genomic_DNA"/>
</dbReference>
<proteinExistence type="predicted"/>
<accession>A0A918CV62</accession>
<organism evidence="1 2">
    <name type="scientific">Streptomyces fuscichromogenes</name>
    <dbReference type="NCBI Taxonomy" id="1324013"/>
    <lineage>
        <taxon>Bacteria</taxon>
        <taxon>Bacillati</taxon>
        <taxon>Actinomycetota</taxon>
        <taxon>Actinomycetes</taxon>
        <taxon>Kitasatosporales</taxon>
        <taxon>Streptomycetaceae</taxon>
        <taxon>Streptomyces</taxon>
    </lineage>
</organism>